<evidence type="ECO:0000256" key="3">
    <source>
        <dbReference type="ARBA" id="ARBA00022801"/>
    </source>
</evidence>
<keyword evidence="3" id="KW-0378">Hydrolase</keyword>
<dbReference type="GO" id="GO:0000036">
    <property type="term" value="F:acyl carrier activity"/>
    <property type="evidence" value="ECO:0007669"/>
    <property type="project" value="TreeGrafter"/>
</dbReference>
<dbReference type="InterPro" id="IPR029069">
    <property type="entry name" value="HotDog_dom_sf"/>
</dbReference>
<dbReference type="Proteomes" id="UP000236731">
    <property type="component" value="Unassembled WGS sequence"/>
</dbReference>
<dbReference type="SUPFAM" id="SSF54637">
    <property type="entry name" value="Thioesterase/thiol ester dehydrase-isomerase"/>
    <property type="match status" value="2"/>
</dbReference>
<evidence type="ECO:0000256" key="1">
    <source>
        <dbReference type="ARBA" id="ARBA00006500"/>
    </source>
</evidence>
<name>A0A1H6CP35_9SPHI</name>
<dbReference type="Pfam" id="PF01643">
    <property type="entry name" value="Acyl-ACP_TE"/>
    <property type="match status" value="1"/>
</dbReference>
<evidence type="ECO:0000313" key="10">
    <source>
        <dbReference type="EMBL" id="SEG74355.1"/>
    </source>
</evidence>
<gene>
    <name evidence="10" type="ORF">SAMN05421877_11735</name>
</gene>
<keyword evidence="2" id="KW-0444">Lipid biosynthesis</keyword>
<keyword evidence="5" id="KW-0809">Transit peptide</keyword>
<dbReference type="InterPro" id="IPR049427">
    <property type="entry name" value="Acyl-ACP_TE_C"/>
</dbReference>
<feature type="domain" description="Acyl-ACP thioesterase N-terminal hotdog" evidence="8">
    <location>
        <begin position="4"/>
        <end position="118"/>
    </location>
</feature>
<dbReference type="EMBL" id="FNUT01000017">
    <property type="protein sequence ID" value="SEG74355.1"/>
    <property type="molecule type" value="Genomic_DNA"/>
</dbReference>
<reference evidence="11" key="1">
    <citation type="submission" date="2016-10" db="EMBL/GenBank/DDBJ databases">
        <authorList>
            <person name="Varghese N."/>
            <person name="Submissions S."/>
        </authorList>
    </citation>
    <scope>NUCLEOTIDE SEQUENCE [LARGE SCALE GENOMIC DNA]</scope>
    <source>
        <strain evidence="11">DSM 22361</strain>
    </source>
</reference>
<dbReference type="PANTHER" id="PTHR31727">
    <property type="entry name" value="OLEOYL-ACYL CARRIER PROTEIN THIOESTERASE 1, CHLOROPLASTIC"/>
    <property type="match status" value="1"/>
</dbReference>
<keyword evidence="7" id="KW-0275">Fatty acid biosynthesis</keyword>
<dbReference type="GO" id="GO:0016297">
    <property type="term" value="F:fatty acyl-[ACP] hydrolase activity"/>
    <property type="evidence" value="ECO:0007669"/>
    <property type="project" value="InterPro"/>
</dbReference>
<evidence type="ECO:0000256" key="2">
    <source>
        <dbReference type="ARBA" id="ARBA00022516"/>
    </source>
</evidence>
<feature type="domain" description="Acyl-ACP thioesterase-like C-terminal" evidence="9">
    <location>
        <begin position="155"/>
        <end position="213"/>
    </location>
</feature>
<comment type="similarity">
    <text evidence="1">Belongs to the acyl-ACP thioesterase family.</text>
</comment>
<dbReference type="PANTHER" id="PTHR31727:SF6">
    <property type="entry name" value="OLEOYL-ACYL CARRIER PROTEIN THIOESTERASE 1, CHLOROPLASTIC"/>
    <property type="match status" value="1"/>
</dbReference>
<evidence type="ECO:0000256" key="7">
    <source>
        <dbReference type="ARBA" id="ARBA00023160"/>
    </source>
</evidence>
<keyword evidence="4" id="KW-0276">Fatty acid metabolism</keyword>
<evidence type="ECO:0000256" key="6">
    <source>
        <dbReference type="ARBA" id="ARBA00023098"/>
    </source>
</evidence>
<dbReference type="AlphaFoldDB" id="A0A1H6CP35"/>
<dbReference type="RefSeq" id="WP_103907893.1">
    <property type="nucleotide sequence ID" value="NZ_CP049246.1"/>
</dbReference>
<keyword evidence="11" id="KW-1185">Reference proteome</keyword>
<evidence type="ECO:0000256" key="5">
    <source>
        <dbReference type="ARBA" id="ARBA00022946"/>
    </source>
</evidence>
<protein>
    <submittedName>
        <fullName evidence="10">Acyl-ACP thioesterase</fullName>
    </submittedName>
</protein>
<sequence length="239" mass="27974">MGIFEKEWTLNFTQCYPNGQLKYSELNNILQVTASEHAEEIGFGYKAMLGVHQSWVLSRMLMEIKRLPKYTQQVKVRTWIQDFTGSRSIRNFQLVMGDEVLVSATSLWVVFNIAKRRADVLALNTDHMEYFRDMHSTMKETEKIDGIVDFQPLGQHRVKLSDLDIVNHANNVKYMEWVFDAMDPKIILASTIRTLEMNFLKELGYGDEIHIDQFKAADDRETYAIQKDGRLHFLMRLTR</sequence>
<evidence type="ECO:0000259" key="9">
    <source>
        <dbReference type="Pfam" id="PF20791"/>
    </source>
</evidence>
<evidence type="ECO:0000256" key="4">
    <source>
        <dbReference type="ARBA" id="ARBA00022832"/>
    </source>
</evidence>
<organism evidence="10 11">
    <name type="scientific">Sphingobacterium lactis</name>
    <dbReference type="NCBI Taxonomy" id="797291"/>
    <lineage>
        <taxon>Bacteria</taxon>
        <taxon>Pseudomonadati</taxon>
        <taxon>Bacteroidota</taxon>
        <taxon>Sphingobacteriia</taxon>
        <taxon>Sphingobacteriales</taxon>
        <taxon>Sphingobacteriaceae</taxon>
        <taxon>Sphingobacterium</taxon>
    </lineage>
</organism>
<proteinExistence type="inferred from homology"/>
<dbReference type="InterPro" id="IPR002864">
    <property type="entry name" value="Acyl-ACP_thioesterase_NHD"/>
</dbReference>
<accession>A0A1H6CP35</accession>
<dbReference type="OrthoDB" id="9801517at2"/>
<dbReference type="Pfam" id="PF20791">
    <property type="entry name" value="Acyl-ACP_TE_C"/>
    <property type="match status" value="1"/>
</dbReference>
<dbReference type="InterPro" id="IPR045023">
    <property type="entry name" value="FATA/B"/>
</dbReference>
<evidence type="ECO:0000313" key="11">
    <source>
        <dbReference type="Proteomes" id="UP000236731"/>
    </source>
</evidence>
<keyword evidence="6" id="KW-0443">Lipid metabolism</keyword>
<dbReference type="Gene3D" id="3.10.129.10">
    <property type="entry name" value="Hotdog Thioesterase"/>
    <property type="match status" value="2"/>
</dbReference>
<dbReference type="CDD" id="cd00586">
    <property type="entry name" value="4HBT"/>
    <property type="match status" value="1"/>
</dbReference>
<evidence type="ECO:0000259" key="8">
    <source>
        <dbReference type="Pfam" id="PF01643"/>
    </source>
</evidence>